<protein>
    <submittedName>
        <fullName evidence="1">IS1 family transposase</fullName>
    </submittedName>
</protein>
<dbReference type="EMBL" id="CP032520">
    <property type="protein sequence ID" value="QEZ48912.1"/>
    <property type="molecule type" value="Genomic_DNA"/>
</dbReference>
<name>A0A5P3VU01_9BURK</name>
<accession>A0A5P3VU01</accession>
<dbReference type="RefSeq" id="WP_151073145.1">
    <property type="nucleotide sequence ID" value="NZ_CP032520.1"/>
</dbReference>
<dbReference type="AlphaFoldDB" id="A0A5P3VU01"/>
<gene>
    <name evidence="1" type="ORF">D2917_32125</name>
</gene>
<sequence>MLDGEEWKAQVVASGVTLCPACRSGNLTMGACAVGSLTVHQEYVCEDCHYEFSALFGLVGCYPGQLAR</sequence>
<geneLocation type="plasmid" evidence="1">
    <name>unnamed1</name>
</geneLocation>
<evidence type="ECO:0000313" key="2">
    <source>
        <dbReference type="Proteomes" id="UP000325743"/>
    </source>
</evidence>
<organism evidence="1 2">
    <name type="scientific">Cupriavidus oxalaticus</name>
    <dbReference type="NCBI Taxonomy" id="96344"/>
    <lineage>
        <taxon>Bacteria</taxon>
        <taxon>Pseudomonadati</taxon>
        <taxon>Pseudomonadota</taxon>
        <taxon>Betaproteobacteria</taxon>
        <taxon>Burkholderiales</taxon>
        <taxon>Burkholderiaceae</taxon>
        <taxon>Cupriavidus</taxon>
    </lineage>
</organism>
<proteinExistence type="predicted"/>
<dbReference type="Proteomes" id="UP000325743">
    <property type="component" value="Plasmid unnamed1"/>
</dbReference>
<reference evidence="1 2" key="1">
    <citation type="submission" date="2018-09" db="EMBL/GenBank/DDBJ databases">
        <title>Complete genome sequence of Cupriavidus oxalaticus T2, a bacterium capable of phenol tolerance and degradation.</title>
        <authorList>
            <person name="Yan J."/>
        </authorList>
    </citation>
    <scope>NUCLEOTIDE SEQUENCE [LARGE SCALE GENOMIC DNA]</scope>
    <source>
        <strain evidence="1 2">T2</strain>
        <plasmid evidence="1 2">unnamed1</plasmid>
    </source>
</reference>
<evidence type="ECO:0000313" key="1">
    <source>
        <dbReference type="EMBL" id="QEZ48912.1"/>
    </source>
</evidence>
<keyword evidence="1" id="KW-0614">Plasmid</keyword>